<dbReference type="Proteomes" id="UP000681967">
    <property type="component" value="Unassembled WGS sequence"/>
</dbReference>
<proteinExistence type="predicted"/>
<reference evidence="1" key="1">
    <citation type="submission" date="2021-02" db="EMBL/GenBank/DDBJ databases">
        <authorList>
            <person name="Nowell W R."/>
        </authorList>
    </citation>
    <scope>NUCLEOTIDE SEQUENCE</scope>
</reference>
<name>A0A8S3GKB6_9BILA</name>
<gene>
    <name evidence="1" type="ORF">BYL167_LOCUS75911</name>
</gene>
<dbReference type="AlphaFoldDB" id="A0A8S3GKB6"/>
<evidence type="ECO:0000313" key="2">
    <source>
        <dbReference type="Proteomes" id="UP000681967"/>
    </source>
</evidence>
<evidence type="ECO:0000313" key="1">
    <source>
        <dbReference type="EMBL" id="CAF5165922.1"/>
    </source>
</evidence>
<accession>A0A8S3GKB6</accession>
<organism evidence="1 2">
    <name type="scientific">Rotaria magnacalcarata</name>
    <dbReference type="NCBI Taxonomy" id="392030"/>
    <lineage>
        <taxon>Eukaryota</taxon>
        <taxon>Metazoa</taxon>
        <taxon>Spiralia</taxon>
        <taxon>Gnathifera</taxon>
        <taxon>Rotifera</taxon>
        <taxon>Eurotatoria</taxon>
        <taxon>Bdelloidea</taxon>
        <taxon>Philodinida</taxon>
        <taxon>Philodinidae</taxon>
        <taxon>Rotaria</taxon>
    </lineage>
</organism>
<dbReference type="EMBL" id="CAJOBH010272604">
    <property type="protein sequence ID" value="CAF5165922.1"/>
    <property type="molecule type" value="Genomic_DNA"/>
</dbReference>
<sequence length="94" mass="10997">KPFIHYRDILRAEIIDDYPDFLFGNEKANALHMRLRVIMPSNKSKKDKNKKSKSINAEDMDTIPSLMDPFILENITSYMEPITPRLNELKKSSQ</sequence>
<feature type="non-terminal residue" evidence="1">
    <location>
        <position position="1"/>
    </location>
</feature>
<comment type="caution">
    <text evidence="1">The sequence shown here is derived from an EMBL/GenBank/DDBJ whole genome shotgun (WGS) entry which is preliminary data.</text>
</comment>
<protein>
    <submittedName>
        <fullName evidence="1">Uncharacterized protein</fullName>
    </submittedName>
</protein>